<dbReference type="Gene3D" id="3.90.226.10">
    <property type="entry name" value="2-enoyl-CoA Hydratase, Chain A, domain 1"/>
    <property type="match status" value="1"/>
</dbReference>
<evidence type="ECO:0000256" key="1">
    <source>
        <dbReference type="ARBA" id="ARBA00005254"/>
    </source>
</evidence>
<sequence>MDTARDPITLAVEGGIAIATLDRPPVNAIDDAWVARLEAVLDEIEPRAEVRVLWIRSSGRAFCAGADLALMRDRFASEAGRAQMVALTRAMQQVFARIERSSKVSIAEIRGAALGGGLELALACDIRIVADGAKLGLPEARLGLLPGAGGTQRLTRLCGDAVARRMILAAEVIDAARAVAWGIAQDCVAADRIEHEARALAQRIAASPAPALTACKRCITAAVERNEDGFAAELEGTTLLYAQPETQALVRAFLAR</sequence>
<comment type="caution">
    <text evidence="3">The sequence shown here is derived from an EMBL/GenBank/DDBJ whole genome shotgun (WGS) entry which is preliminary data.</text>
</comment>
<gene>
    <name evidence="3" type="ORF">JI746_24025</name>
</gene>
<organism evidence="3 4">
    <name type="scientific">Ramlibacter alkalitolerans</name>
    <dbReference type="NCBI Taxonomy" id="2039631"/>
    <lineage>
        <taxon>Bacteria</taxon>
        <taxon>Pseudomonadati</taxon>
        <taxon>Pseudomonadota</taxon>
        <taxon>Betaproteobacteria</taxon>
        <taxon>Burkholderiales</taxon>
        <taxon>Comamonadaceae</taxon>
        <taxon>Ramlibacter</taxon>
    </lineage>
</organism>
<dbReference type="PANTHER" id="PTHR11941">
    <property type="entry name" value="ENOYL-COA HYDRATASE-RELATED"/>
    <property type="match status" value="1"/>
</dbReference>
<comment type="similarity">
    <text evidence="1 2">Belongs to the enoyl-CoA hydratase/isomerase family.</text>
</comment>
<accession>A0ABS1JVB1</accession>
<dbReference type="InterPro" id="IPR018376">
    <property type="entry name" value="Enoyl-CoA_hyd/isom_CS"/>
</dbReference>
<dbReference type="InterPro" id="IPR001753">
    <property type="entry name" value="Enoyl-CoA_hydra/iso"/>
</dbReference>
<dbReference type="RefSeq" id="WP_201692825.1">
    <property type="nucleotide sequence ID" value="NZ_JAEQND010000016.1"/>
</dbReference>
<reference evidence="3 4" key="1">
    <citation type="journal article" date="2017" name="Int. J. Syst. Evol. Microbiol.">
        <title>Ramlibacter alkalitolerans sp. nov., alkali-tolerant bacterium isolated from soil of ginseng.</title>
        <authorList>
            <person name="Lee D.H."/>
            <person name="Cha C.J."/>
        </authorList>
    </citation>
    <scope>NUCLEOTIDE SEQUENCE [LARGE SCALE GENOMIC DNA]</scope>
    <source>
        <strain evidence="3 4">KACC 19305</strain>
    </source>
</reference>
<name>A0ABS1JVB1_9BURK</name>
<evidence type="ECO:0000256" key="2">
    <source>
        <dbReference type="RuleBase" id="RU003707"/>
    </source>
</evidence>
<dbReference type="PROSITE" id="PS00166">
    <property type="entry name" value="ENOYL_COA_HYDRATASE"/>
    <property type="match status" value="1"/>
</dbReference>
<protein>
    <submittedName>
        <fullName evidence="3">Enoyl-CoA hydratase/isomerase family protein</fullName>
    </submittedName>
</protein>
<dbReference type="InterPro" id="IPR029045">
    <property type="entry name" value="ClpP/crotonase-like_dom_sf"/>
</dbReference>
<dbReference type="CDD" id="cd06558">
    <property type="entry name" value="crotonase-like"/>
    <property type="match status" value="1"/>
</dbReference>
<proteinExistence type="inferred from homology"/>
<dbReference type="Proteomes" id="UP000622707">
    <property type="component" value="Unassembled WGS sequence"/>
</dbReference>
<evidence type="ECO:0000313" key="4">
    <source>
        <dbReference type="Proteomes" id="UP000622707"/>
    </source>
</evidence>
<keyword evidence="4" id="KW-1185">Reference proteome</keyword>
<dbReference type="SUPFAM" id="SSF52096">
    <property type="entry name" value="ClpP/crotonase"/>
    <property type="match status" value="1"/>
</dbReference>
<dbReference type="EMBL" id="JAEQND010000016">
    <property type="protein sequence ID" value="MBL0428193.1"/>
    <property type="molecule type" value="Genomic_DNA"/>
</dbReference>
<evidence type="ECO:0000313" key="3">
    <source>
        <dbReference type="EMBL" id="MBL0428193.1"/>
    </source>
</evidence>
<dbReference type="PANTHER" id="PTHR11941:SF54">
    <property type="entry name" value="ENOYL-COA HYDRATASE, MITOCHONDRIAL"/>
    <property type="match status" value="1"/>
</dbReference>
<dbReference type="Pfam" id="PF00378">
    <property type="entry name" value="ECH_1"/>
    <property type="match status" value="1"/>
</dbReference>